<evidence type="ECO:0000256" key="1">
    <source>
        <dbReference type="SAM" id="Phobius"/>
    </source>
</evidence>
<dbReference type="RefSeq" id="WP_027889029.1">
    <property type="nucleotide sequence ID" value="NZ_LT906446.1"/>
</dbReference>
<dbReference type="AlphaFoldDB" id="A0A239U198"/>
<dbReference type="EMBL" id="LT906446">
    <property type="protein sequence ID" value="SNV03807.1"/>
    <property type="molecule type" value="Genomic_DNA"/>
</dbReference>
<feature type="transmembrane region" description="Helical" evidence="1">
    <location>
        <begin position="211"/>
        <end position="232"/>
    </location>
</feature>
<dbReference type="Proteomes" id="UP000215383">
    <property type="component" value="Chromosome 1"/>
</dbReference>
<evidence type="ECO:0000313" key="3">
    <source>
        <dbReference type="Proteomes" id="UP000215383"/>
    </source>
</evidence>
<dbReference type="PANTHER" id="PTHR41324">
    <property type="entry name" value="MEMBRANE PROTEIN-RELATED"/>
    <property type="match status" value="1"/>
</dbReference>
<keyword evidence="1" id="KW-1133">Transmembrane helix</keyword>
<keyword evidence="1" id="KW-0812">Transmembrane</keyword>
<reference evidence="2 3" key="1">
    <citation type="submission" date="2017-06" db="EMBL/GenBank/DDBJ databases">
        <authorList>
            <consortium name="Pathogen Informatics"/>
        </authorList>
    </citation>
    <scope>NUCLEOTIDE SEQUENCE [LARGE SCALE GENOMIC DNA]</scope>
    <source>
        <strain evidence="2 3">NCTC10570</strain>
    </source>
</reference>
<keyword evidence="3" id="KW-1185">Reference proteome</keyword>
<name>A0A239U198_9FIRM</name>
<gene>
    <name evidence="2" type="ORF">SAMEA4364220_01872</name>
</gene>
<dbReference type="eggNOG" id="COG4241">
    <property type="taxonomic scope" value="Bacteria"/>
</dbReference>
<feature type="transmembrane region" description="Helical" evidence="1">
    <location>
        <begin position="276"/>
        <end position="305"/>
    </location>
</feature>
<dbReference type="PANTHER" id="PTHR41324:SF1">
    <property type="entry name" value="DUF2232 DOMAIN-CONTAINING PROTEIN"/>
    <property type="match status" value="1"/>
</dbReference>
<feature type="transmembrane region" description="Helical" evidence="1">
    <location>
        <begin position="169"/>
        <end position="191"/>
    </location>
</feature>
<sequence>MTHNKLRPLTESSLLTAITVIIAIAGLYIPFVILFWTLPITIITAKHHLKYGLASVLISGIILCLFLTPVTALPLIFSSTPLALTLGIGFKLKWSAVKIFVSSFIASLIGTALFLILTFYLTGINIFVEQLESFKTAMLDTNDMFSSMGVTSEAMIDANRQSQHIIETLALVLPMLFVFNALLKLVINYMASSFLLKRLGTTDINTLPPFTLWHFPKIFIYIYAFSLIGMYWGSTRDISLLYQISLNTYLCANVIGLIQGLSVIRFFYKLKKWPTAVWIFIIVMVCLNMIIAQIVALAGFFDMIVDYRKKIKTDRN</sequence>
<feature type="transmembrane region" description="Helical" evidence="1">
    <location>
        <begin position="97"/>
        <end position="128"/>
    </location>
</feature>
<dbReference type="InterPro" id="IPR018710">
    <property type="entry name" value="DUF2232"/>
</dbReference>
<proteinExistence type="predicted"/>
<feature type="transmembrane region" description="Helical" evidence="1">
    <location>
        <begin position="14"/>
        <end position="39"/>
    </location>
</feature>
<dbReference type="Pfam" id="PF09991">
    <property type="entry name" value="DUF2232"/>
    <property type="match status" value="1"/>
</dbReference>
<evidence type="ECO:0000313" key="2">
    <source>
        <dbReference type="EMBL" id="SNV03807.1"/>
    </source>
</evidence>
<feature type="transmembrane region" description="Helical" evidence="1">
    <location>
        <begin position="51"/>
        <end position="77"/>
    </location>
</feature>
<protein>
    <submittedName>
        <fullName evidence="2">Predicted membrane protein</fullName>
    </submittedName>
</protein>
<dbReference type="Gene3D" id="1.10.1760.20">
    <property type="match status" value="1"/>
</dbReference>
<accession>A0A239U198</accession>
<keyword evidence="1" id="KW-0472">Membrane</keyword>
<organism evidence="2 3">
    <name type="scientific">Megamonas hypermegale</name>
    <dbReference type="NCBI Taxonomy" id="158847"/>
    <lineage>
        <taxon>Bacteria</taxon>
        <taxon>Bacillati</taxon>
        <taxon>Bacillota</taxon>
        <taxon>Negativicutes</taxon>
        <taxon>Selenomonadales</taxon>
        <taxon>Selenomonadaceae</taxon>
        <taxon>Megamonas</taxon>
    </lineage>
</organism>
<dbReference type="GeneID" id="78507860"/>
<feature type="transmembrane region" description="Helical" evidence="1">
    <location>
        <begin position="244"/>
        <end position="264"/>
    </location>
</feature>